<evidence type="ECO:0000256" key="9">
    <source>
        <dbReference type="ARBA" id="ARBA00022842"/>
    </source>
</evidence>
<dbReference type="InterPro" id="IPR015806">
    <property type="entry name" value="Pyrv_Knase_insert_dom_sf"/>
</dbReference>
<gene>
    <name evidence="14" type="ORF">J2S20_000283</name>
</gene>
<dbReference type="GO" id="GO:0005524">
    <property type="term" value="F:ATP binding"/>
    <property type="evidence" value="ECO:0007669"/>
    <property type="project" value="UniProtKB-KW"/>
</dbReference>
<comment type="pathway">
    <text evidence="1">Carbohydrate degradation; glycolysis; pyruvate from D-glyceraldehyde 3-phosphate: step 5/5.</text>
</comment>
<evidence type="ECO:0000256" key="3">
    <source>
        <dbReference type="ARBA" id="ARBA00012142"/>
    </source>
</evidence>
<evidence type="ECO:0000256" key="6">
    <source>
        <dbReference type="ARBA" id="ARBA00022741"/>
    </source>
</evidence>
<dbReference type="Gene3D" id="2.40.33.10">
    <property type="entry name" value="PK beta-barrel domain-like"/>
    <property type="match status" value="1"/>
</dbReference>
<dbReference type="AlphaFoldDB" id="A0AAE3V8F1"/>
<dbReference type="RefSeq" id="WP_307252271.1">
    <property type="nucleotide sequence ID" value="NZ_JAUSTO010000002.1"/>
</dbReference>
<evidence type="ECO:0000256" key="2">
    <source>
        <dbReference type="ARBA" id="ARBA00008663"/>
    </source>
</evidence>
<evidence type="ECO:0000256" key="5">
    <source>
        <dbReference type="ARBA" id="ARBA00022723"/>
    </source>
</evidence>
<keyword evidence="6" id="KW-0547">Nucleotide-binding</keyword>
<evidence type="ECO:0000256" key="7">
    <source>
        <dbReference type="ARBA" id="ARBA00022777"/>
    </source>
</evidence>
<dbReference type="InterPro" id="IPR015813">
    <property type="entry name" value="Pyrv/PenolPyrv_kinase-like_dom"/>
</dbReference>
<evidence type="ECO:0000256" key="8">
    <source>
        <dbReference type="ARBA" id="ARBA00022840"/>
    </source>
</evidence>
<feature type="domain" description="Pyruvate kinase barrel" evidence="13">
    <location>
        <begin position="4"/>
        <end position="76"/>
    </location>
</feature>
<dbReference type="GO" id="GO:0000287">
    <property type="term" value="F:magnesium ion binding"/>
    <property type="evidence" value="ECO:0007669"/>
    <property type="project" value="InterPro"/>
</dbReference>
<evidence type="ECO:0000256" key="10">
    <source>
        <dbReference type="ARBA" id="ARBA00023152"/>
    </source>
</evidence>
<keyword evidence="7 14" id="KW-0418">Kinase</keyword>
<dbReference type="Pfam" id="PF00224">
    <property type="entry name" value="PK"/>
    <property type="match status" value="2"/>
</dbReference>
<dbReference type="Proteomes" id="UP001241537">
    <property type="component" value="Unassembled WGS sequence"/>
</dbReference>
<dbReference type="GO" id="GO:0016301">
    <property type="term" value="F:kinase activity"/>
    <property type="evidence" value="ECO:0007669"/>
    <property type="project" value="UniProtKB-KW"/>
</dbReference>
<dbReference type="SUPFAM" id="SSF51621">
    <property type="entry name" value="Phosphoenolpyruvate/pyruvate domain"/>
    <property type="match status" value="1"/>
</dbReference>
<dbReference type="EMBL" id="JAUSTO010000002">
    <property type="protein sequence ID" value="MDQ0151603.1"/>
    <property type="molecule type" value="Genomic_DNA"/>
</dbReference>
<dbReference type="GO" id="GO:0030955">
    <property type="term" value="F:potassium ion binding"/>
    <property type="evidence" value="ECO:0007669"/>
    <property type="project" value="InterPro"/>
</dbReference>
<sequence length="419" mass="45975">MELYGTFGPSCCETELLSRMLDAGMTGIRLNLSHGNLLEHPEWLYNWREAQLRSGRHAELMIDLKGAELRIVELKGKSLLCGGELVNLYAGAVPDTGGPVRISPDLEAQPESQQKNQPEGKDSYLKKLFLHGDESLTENVGTAGSAETVFSSQAVCHMGIPQPLYRALRSGQHLFINDAELELEVLPPRRSNFYPSVGMERPKEGKAAAERDHDLSFVSMPLSCRVLRGGTAAPGKSIALRGVEIPLPVLTPEDIENLAHAREAGVTAVMQPFVECGEDVELLRRELSARGLSKLRIFAKIENQAGIEHLDEIMAAADHIVIARGDLGSNIGFLRLPKAQEEIARRCRAVKKPFMVVTQLLHSMTEHSVPTRAELSDIYLAVRQGASSLMLTGETAIGSYPLEAMRWLRDIAEASAIQD</sequence>
<keyword evidence="4 14" id="KW-0808">Transferase</keyword>
<protein>
    <recommendedName>
        <fullName evidence="3">pyruvate kinase</fullName>
        <ecNumber evidence="3">2.7.1.40</ecNumber>
    </recommendedName>
</protein>
<keyword evidence="15" id="KW-1185">Reference proteome</keyword>
<keyword evidence="10" id="KW-0324">Glycolysis</keyword>
<keyword evidence="9" id="KW-0460">Magnesium</keyword>
<organism evidence="14 15">
    <name type="scientific">Moryella indoligenes</name>
    <dbReference type="NCBI Taxonomy" id="371674"/>
    <lineage>
        <taxon>Bacteria</taxon>
        <taxon>Bacillati</taxon>
        <taxon>Bacillota</taxon>
        <taxon>Clostridia</taxon>
        <taxon>Lachnospirales</taxon>
        <taxon>Lachnospiraceae</taxon>
        <taxon>Moryella</taxon>
    </lineage>
</organism>
<name>A0AAE3V8F1_9FIRM</name>
<accession>A0AAE3V8F1</accession>
<reference evidence="14" key="1">
    <citation type="submission" date="2023-07" db="EMBL/GenBank/DDBJ databases">
        <title>Genomic Encyclopedia of Type Strains, Phase IV (KMG-IV): sequencing the most valuable type-strain genomes for metagenomic binning, comparative biology and taxonomic classification.</title>
        <authorList>
            <person name="Goeker M."/>
        </authorList>
    </citation>
    <scope>NUCLEOTIDE SEQUENCE</scope>
    <source>
        <strain evidence="14">DSM 19659</strain>
    </source>
</reference>
<evidence type="ECO:0000256" key="12">
    <source>
        <dbReference type="SAM" id="MobiDB-lite"/>
    </source>
</evidence>
<proteinExistence type="inferred from homology"/>
<feature type="domain" description="Pyruvate kinase barrel" evidence="13">
    <location>
        <begin position="222"/>
        <end position="404"/>
    </location>
</feature>
<evidence type="ECO:0000313" key="15">
    <source>
        <dbReference type="Proteomes" id="UP001241537"/>
    </source>
</evidence>
<dbReference type="Gene3D" id="3.20.20.60">
    <property type="entry name" value="Phosphoenolpyruvate-binding domains"/>
    <property type="match status" value="1"/>
</dbReference>
<keyword evidence="5" id="KW-0479">Metal-binding</keyword>
<keyword evidence="8" id="KW-0067">ATP-binding</keyword>
<dbReference type="PANTHER" id="PTHR11817">
    <property type="entry name" value="PYRUVATE KINASE"/>
    <property type="match status" value="1"/>
</dbReference>
<dbReference type="InterPro" id="IPR040442">
    <property type="entry name" value="Pyrv_kinase-like_dom_sf"/>
</dbReference>
<dbReference type="GO" id="GO:0004743">
    <property type="term" value="F:pyruvate kinase activity"/>
    <property type="evidence" value="ECO:0007669"/>
    <property type="project" value="UniProtKB-EC"/>
</dbReference>
<evidence type="ECO:0000313" key="14">
    <source>
        <dbReference type="EMBL" id="MDQ0151603.1"/>
    </source>
</evidence>
<evidence type="ECO:0000256" key="4">
    <source>
        <dbReference type="ARBA" id="ARBA00022679"/>
    </source>
</evidence>
<dbReference type="InterPro" id="IPR001697">
    <property type="entry name" value="Pyr_Knase"/>
</dbReference>
<evidence type="ECO:0000256" key="11">
    <source>
        <dbReference type="ARBA" id="ARBA00023317"/>
    </source>
</evidence>
<dbReference type="EC" id="2.7.1.40" evidence="3"/>
<comment type="caution">
    <text evidence="14">The sequence shown here is derived from an EMBL/GenBank/DDBJ whole genome shotgun (WGS) entry which is preliminary data.</text>
</comment>
<dbReference type="InterPro" id="IPR015793">
    <property type="entry name" value="Pyrv_Knase_brl"/>
</dbReference>
<feature type="region of interest" description="Disordered" evidence="12">
    <location>
        <begin position="100"/>
        <end position="120"/>
    </location>
</feature>
<keyword evidence="11 14" id="KW-0670">Pyruvate</keyword>
<evidence type="ECO:0000256" key="1">
    <source>
        <dbReference type="ARBA" id="ARBA00004997"/>
    </source>
</evidence>
<comment type="similarity">
    <text evidence="2">Belongs to the pyruvate kinase family.</text>
</comment>
<evidence type="ECO:0000259" key="13">
    <source>
        <dbReference type="Pfam" id="PF00224"/>
    </source>
</evidence>